<dbReference type="RefSeq" id="WP_169606283.1">
    <property type="nucleotide sequence ID" value="NZ_CP051682.1"/>
</dbReference>
<feature type="chain" id="PRO_5029907881" description="DUF4249 family protein" evidence="1">
    <location>
        <begin position="19"/>
        <end position="263"/>
    </location>
</feature>
<proteinExistence type="predicted"/>
<protein>
    <recommendedName>
        <fullName evidence="4">DUF4249 family protein</fullName>
    </recommendedName>
</protein>
<feature type="signal peptide" evidence="1">
    <location>
        <begin position="1"/>
        <end position="18"/>
    </location>
</feature>
<reference evidence="2 3" key="1">
    <citation type="submission" date="2020-04" db="EMBL/GenBank/DDBJ databases">
        <title>Genome sequencing of novel species.</title>
        <authorList>
            <person name="Heo J."/>
            <person name="Kim S.-J."/>
            <person name="Kim J.-S."/>
            <person name="Hong S.-B."/>
            <person name="Kwon S.-W."/>
        </authorList>
    </citation>
    <scope>NUCLEOTIDE SEQUENCE [LARGE SCALE GENOMIC DNA]</scope>
    <source>
        <strain evidence="2 3">F39-2</strain>
    </source>
</reference>
<dbReference type="AlphaFoldDB" id="A0A7L5E4K4"/>
<keyword evidence="3" id="KW-1185">Reference proteome</keyword>
<evidence type="ECO:0000313" key="2">
    <source>
        <dbReference type="EMBL" id="QJD95266.1"/>
    </source>
</evidence>
<organism evidence="2 3">
    <name type="scientific">Mucilaginibacter robiniae</name>
    <dbReference type="NCBI Taxonomy" id="2728022"/>
    <lineage>
        <taxon>Bacteria</taxon>
        <taxon>Pseudomonadati</taxon>
        <taxon>Bacteroidota</taxon>
        <taxon>Sphingobacteriia</taxon>
        <taxon>Sphingobacteriales</taxon>
        <taxon>Sphingobacteriaceae</taxon>
        <taxon>Mucilaginibacter</taxon>
    </lineage>
</organism>
<dbReference type="EMBL" id="CP051682">
    <property type="protein sequence ID" value="QJD95266.1"/>
    <property type="molecule type" value="Genomic_DNA"/>
</dbReference>
<dbReference type="PROSITE" id="PS51257">
    <property type="entry name" value="PROKAR_LIPOPROTEIN"/>
    <property type="match status" value="1"/>
</dbReference>
<evidence type="ECO:0000256" key="1">
    <source>
        <dbReference type="SAM" id="SignalP"/>
    </source>
</evidence>
<evidence type="ECO:0008006" key="4">
    <source>
        <dbReference type="Google" id="ProtNLM"/>
    </source>
</evidence>
<gene>
    <name evidence="2" type="ORF">HH214_04935</name>
</gene>
<name>A0A7L5E4K4_9SPHI</name>
<keyword evidence="1" id="KW-0732">Signal</keyword>
<sequence length="263" mass="28633">MSKYIHFFIGLMALAVMASCKKESTSTVANEPVVVGYLLPGQPVSIKVYQQKGLTDTATFGALISGLKLTVSDGSKTVQLTETATGTYTYSDLSFLVAGKTYSLQFAYNGANVSASTLMPAKPTGYKASRTSANIPTTNSVSYNSDIAVTYTWNNPDSLYHVLVFKNDDPSPYNINLRANDLVNFTLNAERNASFNLYYRTLNYIGTYRVILYSVNKEYINALSSNANSSSQSLTNPPTNITNGFGIFTAMQSDTVALTLTQY</sequence>
<dbReference type="KEGG" id="mrob:HH214_04935"/>
<evidence type="ECO:0000313" key="3">
    <source>
        <dbReference type="Proteomes" id="UP000503278"/>
    </source>
</evidence>
<accession>A0A7L5E4K4</accession>
<dbReference type="Proteomes" id="UP000503278">
    <property type="component" value="Chromosome"/>
</dbReference>